<organism evidence="1 2">
    <name type="scientific">Pseudomonas syringae</name>
    <dbReference type="NCBI Taxonomy" id="317"/>
    <lineage>
        <taxon>Bacteria</taxon>
        <taxon>Pseudomonadati</taxon>
        <taxon>Pseudomonadota</taxon>
        <taxon>Gammaproteobacteria</taxon>
        <taxon>Pseudomonadales</taxon>
        <taxon>Pseudomonadaceae</taxon>
        <taxon>Pseudomonas</taxon>
    </lineage>
</organism>
<accession>A0A1C7Z5E2</accession>
<proteinExistence type="predicted"/>
<dbReference type="Proteomes" id="UP000093104">
    <property type="component" value="Unassembled WGS sequence"/>
</dbReference>
<dbReference type="AlphaFoldDB" id="A0A1C7Z5E2"/>
<comment type="caution">
    <text evidence="1">The sequence shown here is derived from an EMBL/GenBank/DDBJ whole genome shotgun (WGS) entry which is preliminary data.</text>
</comment>
<gene>
    <name evidence="1" type="ORF">AFK24_15675</name>
</gene>
<name>A0A1C7Z5E2_PSESX</name>
<reference evidence="1 2" key="1">
    <citation type="submission" date="2015-07" db="EMBL/GenBank/DDBJ databases">
        <title>Draft genome sequence of a diazotrophic, plant growth-promoting rhizobacterium of the Pseudomonas syringae complex.</title>
        <authorList>
            <person name="Patten C.L."/>
            <person name="Jeong H."/>
        </authorList>
    </citation>
    <scope>NUCLEOTIDE SEQUENCE [LARGE SCALE GENOMIC DNA]</scope>
    <source>
        <strain evidence="1 2">GR12-2</strain>
    </source>
</reference>
<sequence length="337" mass="38015">MDELSSAFRNTHQFNETARVDRKLIDRVLRDAGRAMEFWLLGVLIDEKGNREAYTHNAVKRIDTDFFGTCYVAGSGADLIEKMIKQADHRLLKAGGWRDGAHISATEDLAENISCEMLYRESDYRNGMDVNTPIAVGCGGFYEWYAVLPQGIEPMRSRVDIHVRIRDKKLLITRIHFCEQMENKEVKLIDMSLPSQDYYLSIYNIGLKTHEIPLQLELGDWTTIIPEETAAVLIQAFFNIEDSVESLNKKSRLSASVSAEMAKRLFHNPVDVPRVRIIVSTGKTAITRGLISLPDEQSSAQIKEINGRVALCLSQKVMFALVELVAHLILPKETSGS</sequence>
<protein>
    <submittedName>
        <fullName evidence="1">Uncharacterized protein</fullName>
    </submittedName>
</protein>
<evidence type="ECO:0000313" key="1">
    <source>
        <dbReference type="EMBL" id="OCR24187.1"/>
    </source>
</evidence>
<dbReference type="EMBL" id="LGSI01000049">
    <property type="protein sequence ID" value="OCR24187.1"/>
    <property type="molecule type" value="Genomic_DNA"/>
</dbReference>
<evidence type="ECO:0000313" key="2">
    <source>
        <dbReference type="Proteomes" id="UP000093104"/>
    </source>
</evidence>